<dbReference type="Proteomes" id="UP000319801">
    <property type="component" value="Unassembled WGS sequence"/>
</dbReference>
<proteinExistence type="predicted"/>
<keyword evidence="4" id="KW-0238">DNA-binding</keyword>
<name>A0A556VAH3_BAGYA</name>
<reference evidence="4 5" key="1">
    <citation type="journal article" date="2019" name="Genome Biol. Evol.">
        <title>Whole-Genome Sequencing of the Giant Devil Catfish, Bagarius yarrelli.</title>
        <authorList>
            <person name="Jiang W."/>
            <person name="Lv Y."/>
            <person name="Cheng L."/>
            <person name="Yang K."/>
            <person name="Chao B."/>
            <person name="Wang X."/>
            <person name="Li Y."/>
            <person name="Pan X."/>
            <person name="You X."/>
            <person name="Zhang Y."/>
            <person name="Yang J."/>
            <person name="Li J."/>
            <person name="Zhang X."/>
            <person name="Liu S."/>
            <person name="Sun C."/>
            <person name="Yang J."/>
            <person name="Shi Q."/>
        </authorList>
    </citation>
    <scope>NUCLEOTIDE SEQUENCE [LARGE SCALE GENOMIC DNA]</scope>
    <source>
        <strain evidence="4">JWS20170419001</strain>
        <tissue evidence="4">Muscle</tissue>
    </source>
</reference>
<accession>A0A556VAH3</accession>
<keyword evidence="5" id="KW-1185">Reference proteome</keyword>
<evidence type="ECO:0000313" key="5">
    <source>
        <dbReference type="Proteomes" id="UP000319801"/>
    </source>
</evidence>
<dbReference type="GO" id="GO:0009653">
    <property type="term" value="P:anatomical structure morphogenesis"/>
    <property type="evidence" value="ECO:0007669"/>
    <property type="project" value="TreeGrafter"/>
</dbReference>
<evidence type="ECO:0000256" key="1">
    <source>
        <dbReference type="ARBA" id="ARBA00004123"/>
    </source>
</evidence>
<evidence type="ECO:0000256" key="2">
    <source>
        <dbReference type="ARBA" id="ARBA00022473"/>
    </source>
</evidence>
<protein>
    <submittedName>
        <fullName evidence="4">Pituitary homeobox 1</fullName>
    </submittedName>
</protein>
<dbReference type="GO" id="GO:0005634">
    <property type="term" value="C:nucleus"/>
    <property type="evidence" value="ECO:0007669"/>
    <property type="project" value="UniProtKB-SubCell"/>
</dbReference>
<dbReference type="PANTHER" id="PTHR45882">
    <property type="entry name" value="PITUITARY HOMEOBOX HOMOLOG PTX1"/>
    <property type="match status" value="1"/>
</dbReference>
<dbReference type="EMBL" id="VCAZ01000191">
    <property type="protein sequence ID" value="TTE81789.1"/>
    <property type="molecule type" value="Genomic_DNA"/>
</dbReference>
<dbReference type="AlphaFoldDB" id="A0A556VAH3"/>
<evidence type="ECO:0000313" key="4">
    <source>
        <dbReference type="EMBL" id="TTE81789.1"/>
    </source>
</evidence>
<dbReference type="GO" id="GO:0000981">
    <property type="term" value="F:DNA-binding transcription factor activity, RNA polymerase II-specific"/>
    <property type="evidence" value="ECO:0007669"/>
    <property type="project" value="TreeGrafter"/>
</dbReference>
<comment type="caution">
    <text evidence="4">The sequence shown here is derived from an EMBL/GenBank/DDBJ whole genome shotgun (WGS) entry which is preliminary data.</text>
</comment>
<keyword evidence="2" id="KW-0217">Developmental protein</keyword>
<sequence>MYPAYGYNNWTNKGLAPKNFPFFNSMSPLASQPVLSSPSSISSMSMSMSMASSMNSISNLNGLGGSLYQLCHEFLCVPVRSPAPRAVRGLPGHVQLRPRGPSDSNPSSIPVFVSGTEDPLVSTTANGDVKNSKKYNRPRDQNWIRCK</sequence>
<dbReference type="PANTHER" id="PTHR45882:SF3">
    <property type="entry name" value="PITUITARY HOMEOBOX HOMOLOG PTX1"/>
    <property type="match status" value="1"/>
</dbReference>
<organism evidence="4 5">
    <name type="scientific">Bagarius yarrelli</name>
    <name type="common">Goonch</name>
    <name type="synonym">Bagrus yarrelli</name>
    <dbReference type="NCBI Taxonomy" id="175774"/>
    <lineage>
        <taxon>Eukaryota</taxon>
        <taxon>Metazoa</taxon>
        <taxon>Chordata</taxon>
        <taxon>Craniata</taxon>
        <taxon>Vertebrata</taxon>
        <taxon>Euteleostomi</taxon>
        <taxon>Actinopterygii</taxon>
        <taxon>Neopterygii</taxon>
        <taxon>Teleostei</taxon>
        <taxon>Ostariophysi</taxon>
        <taxon>Siluriformes</taxon>
        <taxon>Sisoridae</taxon>
        <taxon>Sisorinae</taxon>
        <taxon>Bagarius</taxon>
    </lineage>
</organism>
<dbReference type="GO" id="GO:0000978">
    <property type="term" value="F:RNA polymerase II cis-regulatory region sequence-specific DNA binding"/>
    <property type="evidence" value="ECO:0007669"/>
    <property type="project" value="TreeGrafter"/>
</dbReference>
<feature type="region of interest" description="Disordered" evidence="3">
    <location>
        <begin position="90"/>
        <end position="141"/>
    </location>
</feature>
<evidence type="ECO:0000256" key="3">
    <source>
        <dbReference type="SAM" id="MobiDB-lite"/>
    </source>
</evidence>
<keyword evidence="4" id="KW-0371">Homeobox</keyword>
<gene>
    <name evidence="4" type="ORF">Baya_14999</name>
</gene>
<comment type="subcellular location">
    <subcellularLocation>
        <location evidence="1">Nucleus</location>
    </subcellularLocation>
</comment>